<dbReference type="PANTHER" id="PTHR46470">
    <property type="entry name" value="N-ACYLNEURAMINATE-9-PHOSPHATASE"/>
    <property type="match status" value="1"/>
</dbReference>
<dbReference type="InterPro" id="IPR006439">
    <property type="entry name" value="HAD-SF_hydro_IA"/>
</dbReference>
<keyword evidence="3" id="KW-0460">Magnesium</keyword>
<dbReference type="InterPro" id="IPR051400">
    <property type="entry name" value="HAD-like_hydrolase"/>
</dbReference>
<dbReference type="SUPFAM" id="SSF56784">
    <property type="entry name" value="HAD-like"/>
    <property type="match status" value="1"/>
</dbReference>
<dbReference type="SFLD" id="SFLDG01129">
    <property type="entry name" value="C1.5:_HAD__Beta-PGM__Phosphata"/>
    <property type="match status" value="1"/>
</dbReference>
<keyword evidence="5" id="KW-1185">Reference proteome</keyword>
<sequence>MWQFHQRLRPFKAISFDLDDTLYDNKPVMIAAEQHVADFVLAKCPESAKLGVLGWRALRDKIAQQNPELASDMTALRLATLEHGLSKFGVEQPKALAEEAMAEFLIARNRVQIPDAVHQLLAALAARYPLVAVSNGNADIQRIGLGDYFQAAYQPGNGNRGKPFADLFVAASEGLKLNHASELLHIGDHPVSDVQGALKFGSQALWYVPNKPMAGATWLPHARISQLSALYDLL</sequence>
<reference evidence="5" key="1">
    <citation type="journal article" date="2018" name="Front. Microbiol.">
        <title>Genome-Based Analysis Reveals the Taxonomy and Diversity of the Family Idiomarinaceae.</title>
        <authorList>
            <person name="Liu Y."/>
            <person name="Lai Q."/>
            <person name="Shao Z."/>
        </authorList>
    </citation>
    <scope>NUCLEOTIDE SEQUENCE [LARGE SCALE GENOMIC DNA]</scope>
    <source>
        <strain evidence="5">GBPy7</strain>
    </source>
</reference>
<dbReference type="Gene3D" id="1.20.120.1600">
    <property type="match status" value="1"/>
</dbReference>
<evidence type="ECO:0000313" key="5">
    <source>
        <dbReference type="Proteomes" id="UP000288395"/>
    </source>
</evidence>
<dbReference type="NCBIfam" id="TIGR01549">
    <property type="entry name" value="HAD-SF-IA-v1"/>
    <property type="match status" value="1"/>
</dbReference>
<name>A0A432VR96_9GAMM</name>
<evidence type="ECO:0000256" key="2">
    <source>
        <dbReference type="ARBA" id="ARBA00022801"/>
    </source>
</evidence>
<dbReference type="RefSeq" id="WP_126768228.1">
    <property type="nucleotide sequence ID" value="NZ_PIPJ01000010.1"/>
</dbReference>
<dbReference type="EMBL" id="PIPJ01000010">
    <property type="protein sequence ID" value="RUO18759.1"/>
    <property type="molecule type" value="Genomic_DNA"/>
</dbReference>
<evidence type="ECO:0000256" key="1">
    <source>
        <dbReference type="ARBA" id="ARBA00001946"/>
    </source>
</evidence>
<comment type="cofactor">
    <cofactor evidence="1">
        <name>Mg(2+)</name>
        <dbReference type="ChEBI" id="CHEBI:18420"/>
    </cofactor>
</comment>
<evidence type="ECO:0000313" key="4">
    <source>
        <dbReference type="EMBL" id="RUO18759.1"/>
    </source>
</evidence>
<protein>
    <submittedName>
        <fullName evidence="4">Uncharacterized protein</fullName>
    </submittedName>
</protein>
<proteinExistence type="predicted"/>
<comment type="caution">
    <text evidence="4">The sequence shown here is derived from an EMBL/GenBank/DDBJ whole genome shotgun (WGS) entry which is preliminary data.</text>
</comment>
<dbReference type="Gene3D" id="3.40.50.1000">
    <property type="entry name" value="HAD superfamily/HAD-like"/>
    <property type="match status" value="1"/>
</dbReference>
<dbReference type="AlphaFoldDB" id="A0A432VR96"/>
<dbReference type="InterPro" id="IPR023214">
    <property type="entry name" value="HAD_sf"/>
</dbReference>
<organism evidence="4 5">
    <name type="scientific">Aliidiomarina iranensis</name>
    <dbReference type="NCBI Taxonomy" id="1434071"/>
    <lineage>
        <taxon>Bacteria</taxon>
        <taxon>Pseudomonadati</taxon>
        <taxon>Pseudomonadota</taxon>
        <taxon>Gammaproteobacteria</taxon>
        <taxon>Alteromonadales</taxon>
        <taxon>Idiomarinaceae</taxon>
        <taxon>Aliidiomarina</taxon>
    </lineage>
</organism>
<dbReference type="PANTHER" id="PTHR46470:SF4">
    <property type="entry name" value="5-AMINO-6-(5-PHOSPHO-D-RIBITYLAMINO)URACIL PHOSPHATASE YIGB"/>
    <property type="match status" value="1"/>
</dbReference>
<keyword evidence="2" id="KW-0378">Hydrolase</keyword>
<dbReference type="GO" id="GO:0009231">
    <property type="term" value="P:riboflavin biosynthetic process"/>
    <property type="evidence" value="ECO:0007669"/>
    <property type="project" value="TreeGrafter"/>
</dbReference>
<dbReference type="Pfam" id="PF00702">
    <property type="entry name" value="Hydrolase"/>
    <property type="match status" value="1"/>
</dbReference>
<accession>A0A432VR96</accession>
<dbReference type="GO" id="GO:0016787">
    <property type="term" value="F:hydrolase activity"/>
    <property type="evidence" value="ECO:0007669"/>
    <property type="project" value="UniProtKB-KW"/>
</dbReference>
<dbReference type="SFLD" id="SFLDS00003">
    <property type="entry name" value="Haloacid_Dehalogenase"/>
    <property type="match status" value="1"/>
</dbReference>
<dbReference type="Proteomes" id="UP000288395">
    <property type="component" value="Unassembled WGS sequence"/>
</dbReference>
<evidence type="ECO:0000256" key="3">
    <source>
        <dbReference type="ARBA" id="ARBA00022842"/>
    </source>
</evidence>
<dbReference type="InterPro" id="IPR036412">
    <property type="entry name" value="HAD-like_sf"/>
</dbReference>
<dbReference type="OrthoDB" id="367448at2"/>
<gene>
    <name evidence="4" type="ORF">CWE08_11050</name>
</gene>